<evidence type="ECO:0000259" key="10">
    <source>
        <dbReference type="PROSITE" id="PS50893"/>
    </source>
</evidence>
<dbReference type="AlphaFoldDB" id="A0A2R8BZC5"/>
<keyword evidence="13" id="KW-1185">Reference proteome</keyword>
<dbReference type="PROSITE" id="PS50929">
    <property type="entry name" value="ABC_TM1F"/>
    <property type="match status" value="1"/>
</dbReference>
<dbReference type="InterPro" id="IPR027417">
    <property type="entry name" value="P-loop_NTPase"/>
</dbReference>
<feature type="domain" description="ABC transporter" evidence="10">
    <location>
        <begin position="349"/>
        <end position="583"/>
    </location>
</feature>
<organism evidence="12 13">
    <name type="scientific">Palleronia abyssalis</name>
    <dbReference type="NCBI Taxonomy" id="1501240"/>
    <lineage>
        <taxon>Bacteria</taxon>
        <taxon>Pseudomonadati</taxon>
        <taxon>Pseudomonadota</taxon>
        <taxon>Alphaproteobacteria</taxon>
        <taxon>Rhodobacterales</taxon>
        <taxon>Roseobacteraceae</taxon>
        <taxon>Palleronia</taxon>
    </lineage>
</organism>
<evidence type="ECO:0000256" key="2">
    <source>
        <dbReference type="ARBA" id="ARBA00022448"/>
    </source>
</evidence>
<evidence type="ECO:0000259" key="11">
    <source>
        <dbReference type="PROSITE" id="PS50929"/>
    </source>
</evidence>
<dbReference type="GO" id="GO:0005524">
    <property type="term" value="F:ATP binding"/>
    <property type="evidence" value="ECO:0007669"/>
    <property type="project" value="UniProtKB-KW"/>
</dbReference>
<dbReference type="FunFam" id="3.40.50.300:FF:000221">
    <property type="entry name" value="Multidrug ABC transporter ATP-binding protein"/>
    <property type="match status" value="1"/>
</dbReference>
<evidence type="ECO:0000256" key="9">
    <source>
        <dbReference type="SAM" id="Phobius"/>
    </source>
</evidence>
<keyword evidence="8 9" id="KW-0472">Membrane</keyword>
<dbReference type="Gene3D" id="1.20.1560.10">
    <property type="entry name" value="ABC transporter type 1, transmembrane domain"/>
    <property type="match status" value="1"/>
</dbReference>
<evidence type="ECO:0000256" key="5">
    <source>
        <dbReference type="ARBA" id="ARBA00022741"/>
    </source>
</evidence>
<dbReference type="InterPro" id="IPR039421">
    <property type="entry name" value="Type_1_exporter"/>
</dbReference>
<dbReference type="InterPro" id="IPR003439">
    <property type="entry name" value="ABC_transporter-like_ATP-bd"/>
</dbReference>
<dbReference type="InterPro" id="IPR036640">
    <property type="entry name" value="ABC1_TM_sf"/>
</dbReference>
<evidence type="ECO:0000256" key="6">
    <source>
        <dbReference type="ARBA" id="ARBA00022840"/>
    </source>
</evidence>
<dbReference type="Pfam" id="PF00664">
    <property type="entry name" value="ABC_membrane"/>
    <property type="match status" value="1"/>
</dbReference>
<dbReference type="SMART" id="SM00382">
    <property type="entry name" value="AAA"/>
    <property type="match status" value="1"/>
</dbReference>
<keyword evidence="5" id="KW-0547">Nucleotide-binding</keyword>
<dbReference type="PANTHER" id="PTHR43394">
    <property type="entry name" value="ATP-DEPENDENT PERMEASE MDL1, MITOCHONDRIAL"/>
    <property type="match status" value="1"/>
</dbReference>
<dbReference type="GO" id="GO:0016887">
    <property type="term" value="F:ATP hydrolysis activity"/>
    <property type="evidence" value="ECO:0007669"/>
    <property type="project" value="InterPro"/>
</dbReference>
<evidence type="ECO:0000256" key="4">
    <source>
        <dbReference type="ARBA" id="ARBA00022692"/>
    </source>
</evidence>
<dbReference type="PROSITE" id="PS50893">
    <property type="entry name" value="ABC_TRANSPORTER_2"/>
    <property type="match status" value="1"/>
</dbReference>
<dbReference type="GO" id="GO:0015421">
    <property type="term" value="F:ABC-type oligopeptide transporter activity"/>
    <property type="evidence" value="ECO:0007669"/>
    <property type="project" value="TreeGrafter"/>
</dbReference>
<keyword evidence="7 9" id="KW-1133">Transmembrane helix</keyword>
<gene>
    <name evidence="12" type="ORF">PAA8504_03353</name>
</gene>
<dbReference type="EC" id="3.6.3.-" evidence="12"/>
<dbReference type="Gene3D" id="3.40.50.300">
    <property type="entry name" value="P-loop containing nucleotide triphosphate hydrolases"/>
    <property type="match status" value="1"/>
</dbReference>
<comment type="subcellular location">
    <subcellularLocation>
        <location evidence="1">Cell membrane</location>
        <topology evidence="1">Multi-pass membrane protein</topology>
    </subcellularLocation>
</comment>
<dbReference type="InterPro" id="IPR011527">
    <property type="entry name" value="ABC1_TM_dom"/>
</dbReference>
<keyword evidence="2" id="KW-0813">Transport</keyword>
<dbReference type="InterPro" id="IPR003593">
    <property type="entry name" value="AAA+_ATPase"/>
</dbReference>
<protein>
    <submittedName>
        <fullName evidence="12">Multidrug export ATP-binding/permease protein</fullName>
        <ecNumber evidence="12">3.6.3.-</ecNumber>
    </submittedName>
</protein>
<feature type="domain" description="ABC transmembrane type-1" evidence="11">
    <location>
        <begin position="32"/>
        <end position="315"/>
    </location>
</feature>
<dbReference type="Pfam" id="PF00005">
    <property type="entry name" value="ABC_tran"/>
    <property type="match status" value="1"/>
</dbReference>
<keyword evidence="6 12" id="KW-0067">ATP-binding</keyword>
<feature type="transmembrane region" description="Helical" evidence="9">
    <location>
        <begin position="259"/>
        <end position="279"/>
    </location>
</feature>
<dbReference type="SUPFAM" id="SSF52540">
    <property type="entry name" value="P-loop containing nucleoside triphosphate hydrolases"/>
    <property type="match status" value="1"/>
</dbReference>
<dbReference type="RefSeq" id="WP_108895303.1">
    <property type="nucleotide sequence ID" value="NZ_ONZF01000009.1"/>
</dbReference>
<evidence type="ECO:0000313" key="12">
    <source>
        <dbReference type="EMBL" id="SPJ25502.1"/>
    </source>
</evidence>
<dbReference type="PANTHER" id="PTHR43394:SF1">
    <property type="entry name" value="ATP-BINDING CASSETTE SUB-FAMILY B MEMBER 10, MITOCHONDRIAL"/>
    <property type="match status" value="1"/>
</dbReference>
<keyword evidence="4 9" id="KW-0812">Transmembrane</keyword>
<evidence type="ECO:0000256" key="3">
    <source>
        <dbReference type="ARBA" id="ARBA00022475"/>
    </source>
</evidence>
<sequence>MMGLKLGSLIPQSAAIPRLLKEGLRQQGRLYAIAMAAMIVSAATSAGVAWVMEKIVDALSRPDSRAYVLTVATMVMGIFIVKGMATYVQVVFMSRAGNRIVAHQQSQVFSKLMRQGLSYFNAMESSEIIMRVTQGAQACRRLIDIIVVSAVRDTLTLLALLGVMIYQQPLLSAVSLLVGPVALYGIRRILRKVKEIMESELASMSEIYKVLQEGAGGIQVVKIFSLENTMRDRMDRAVRTVEKRANAISRLEAITSPMMETLSGVVIAGVVVLSAYNIFGGEPTTAGQLMSFVTALLMAYEPAKRLSRMRVSIEASLVGVRMVLDMLDMPDTQIEAPDAAPLAPGPGEVEMAGVRFGYAEDTPILKGVNLVFPAGRISALVGPSGGGKSTLINLAMRMFDPTEGTISIDGQDLRMATLSSIRQRISFVGQTTFLFSTTIRENIRCARFDATDEEVVEAAKAANAHEFIEALSEGYDTPVGENGAFLSGGQRQRLAIARAIVKRSDILFLDEATSALDSHSEALIQDALGRATQGKTVIVIAHRLTTILNADQVFFIEAGQVAESGTIETLLAGPTRFRTLYDAQFEGVSERGSRDRQVRFNA</sequence>
<dbReference type="InterPro" id="IPR017871">
    <property type="entry name" value="ABC_transporter-like_CS"/>
</dbReference>
<feature type="transmembrane region" description="Helical" evidence="9">
    <location>
        <begin position="30"/>
        <end position="52"/>
    </location>
</feature>
<dbReference type="SUPFAM" id="SSF90123">
    <property type="entry name" value="ABC transporter transmembrane region"/>
    <property type="match status" value="1"/>
</dbReference>
<evidence type="ECO:0000256" key="8">
    <source>
        <dbReference type="ARBA" id="ARBA00023136"/>
    </source>
</evidence>
<keyword evidence="3" id="KW-1003">Cell membrane</keyword>
<dbReference type="GO" id="GO:0005886">
    <property type="term" value="C:plasma membrane"/>
    <property type="evidence" value="ECO:0007669"/>
    <property type="project" value="UniProtKB-SubCell"/>
</dbReference>
<dbReference type="CDD" id="cd18552">
    <property type="entry name" value="ABC_6TM_MsbA_like"/>
    <property type="match status" value="1"/>
</dbReference>
<keyword evidence="12" id="KW-0378">Hydrolase</keyword>
<accession>A0A2R8BZC5</accession>
<evidence type="ECO:0000256" key="7">
    <source>
        <dbReference type="ARBA" id="ARBA00022989"/>
    </source>
</evidence>
<evidence type="ECO:0000256" key="1">
    <source>
        <dbReference type="ARBA" id="ARBA00004651"/>
    </source>
</evidence>
<feature type="transmembrane region" description="Helical" evidence="9">
    <location>
        <begin position="64"/>
        <end position="85"/>
    </location>
</feature>
<dbReference type="OrthoDB" id="9808328at2"/>
<feature type="transmembrane region" description="Helical" evidence="9">
    <location>
        <begin position="170"/>
        <end position="190"/>
    </location>
</feature>
<dbReference type="PROSITE" id="PS00211">
    <property type="entry name" value="ABC_TRANSPORTER_1"/>
    <property type="match status" value="1"/>
</dbReference>
<evidence type="ECO:0000313" key="13">
    <source>
        <dbReference type="Proteomes" id="UP000244912"/>
    </source>
</evidence>
<dbReference type="EMBL" id="ONZF01000009">
    <property type="protein sequence ID" value="SPJ25502.1"/>
    <property type="molecule type" value="Genomic_DNA"/>
</dbReference>
<name>A0A2R8BZC5_9RHOB</name>
<dbReference type="Proteomes" id="UP000244912">
    <property type="component" value="Unassembled WGS sequence"/>
</dbReference>
<proteinExistence type="predicted"/>
<reference evidence="12 13" key="1">
    <citation type="submission" date="2018-03" db="EMBL/GenBank/DDBJ databases">
        <authorList>
            <person name="Keele B.F."/>
        </authorList>
    </citation>
    <scope>NUCLEOTIDE SEQUENCE [LARGE SCALE GENOMIC DNA]</scope>
    <source>
        <strain evidence="12 13">CECT 8504</strain>
    </source>
</reference>